<keyword evidence="3" id="KW-1185">Reference proteome</keyword>
<protein>
    <submittedName>
        <fullName evidence="2">Uncharacterized protein</fullName>
    </submittedName>
</protein>
<accession>X6MFW9</accession>
<feature type="region of interest" description="Disordered" evidence="1">
    <location>
        <begin position="1"/>
        <end position="34"/>
    </location>
</feature>
<reference evidence="2 3" key="1">
    <citation type="journal article" date="2013" name="Curr. Biol.">
        <title>The Genome of the Foraminiferan Reticulomyxa filosa.</title>
        <authorList>
            <person name="Glockner G."/>
            <person name="Hulsmann N."/>
            <person name="Schleicher M."/>
            <person name="Noegel A.A."/>
            <person name="Eichinger L."/>
            <person name="Gallinger C."/>
            <person name="Pawlowski J."/>
            <person name="Sierra R."/>
            <person name="Euteneuer U."/>
            <person name="Pillet L."/>
            <person name="Moustafa A."/>
            <person name="Platzer M."/>
            <person name="Groth M."/>
            <person name="Szafranski K."/>
            <person name="Schliwa M."/>
        </authorList>
    </citation>
    <scope>NUCLEOTIDE SEQUENCE [LARGE SCALE GENOMIC DNA]</scope>
</reference>
<sequence>MTTHSPTVGRRKSVKKRVEKEYSEKVDSYEGSATRKVEQRLQVKKNKEEEQEGVLVSEIVNGLNLDEEEIKEIEEEYIGNECTVTVYPGEESTRTQSFFQSEKVYDLSNEKDFKKQKEIIKEARRLAMSGKDATYTFFYLFI</sequence>
<feature type="compositionally biased region" description="Basic and acidic residues" evidence="1">
    <location>
        <begin position="16"/>
        <end position="34"/>
    </location>
</feature>
<gene>
    <name evidence="2" type="ORF">RFI_24494</name>
</gene>
<dbReference type="EMBL" id="ASPP01020998">
    <property type="protein sequence ID" value="ETO12883.1"/>
    <property type="molecule type" value="Genomic_DNA"/>
</dbReference>
<organism evidence="2 3">
    <name type="scientific">Reticulomyxa filosa</name>
    <dbReference type="NCBI Taxonomy" id="46433"/>
    <lineage>
        <taxon>Eukaryota</taxon>
        <taxon>Sar</taxon>
        <taxon>Rhizaria</taxon>
        <taxon>Retaria</taxon>
        <taxon>Foraminifera</taxon>
        <taxon>Monothalamids</taxon>
        <taxon>Reticulomyxidae</taxon>
        <taxon>Reticulomyxa</taxon>
    </lineage>
</organism>
<name>X6MFW9_RETFI</name>
<dbReference type="Proteomes" id="UP000023152">
    <property type="component" value="Unassembled WGS sequence"/>
</dbReference>
<dbReference type="AlphaFoldDB" id="X6MFW9"/>
<proteinExistence type="predicted"/>
<evidence type="ECO:0000256" key="1">
    <source>
        <dbReference type="SAM" id="MobiDB-lite"/>
    </source>
</evidence>
<evidence type="ECO:0000313" key="2">
    <source>
        <dbReference type="EMBL" id="ETO12883.1"/>
    </source>
</evidence>
<comment type="caution">
    <text evidence="2">The sequence shown here is derived from an EMBL/GenBank/DDBJ whole genome shotgun (WGS) entry which is preliminary data.</text>
</comment>
<evidence type="ECO:0000313" key="3">
    <source>
        <dbReference type="Proteomes" id="UP000023152"/>
    </source>
</evidence>